<sequence length="110" mass="12739">MLVILDILEQYPNIVVDDTVQPEVNETKKGIGYNGSIHVWGNLVTFLEKIDLEFFKSLQYIDPHAKEYVERLRDEPMFFVLSQNVQPIRTTETIKSAADVADEAWELRVL</sequence>
<comment type="caution">
    <text evidence="5">The sequence shown here is derived from an EMBL/GenBank/DDBJ whole genome shotgun (WGS) entry which is preliminary data.</text>
</comment>
<dbReference type="PANTHER" id="PTHR13937">
    <property type="entry name" value="EUKARYOTIC TRANSLATION INITATION FACTOR 3, SUBUNIT 8 EIF3S8 -RELATED"/>
    <property type="match status" value="1"/>
</dbReference>
<proteinExistence type="predicted"/>
<evidence type="ECO:0000256" key="3">
    <source>
        <dbReference type="ARBA" id="ARBA00022917"/>
    </source>
</evidence>
<keyword evidence="3" id="KW-0648">Protein biosynthesis</keyword>
<gene>
    <name evidence="5" type="ORF">IFM89_035702</name>
</gene>
<protein>
    <recommendedName>
        <fullName evidence="4">Eukaryotic translation initiation factor 3 subunit C N-terminal domain-containing protein</fullName>
    </recommendedName>
</protein>
<dbReference type="GO" id="GO:0005852">
    <property type="term" value="C:eukaryotic translation initiation factor 3 complex"/>
    <property type="evidence" value="ECO:0007669"/>
    <property type="project" value="InterPro"/>
</dbReference>
<dbReference type="PANTHER" id="PTHR13937:SF0">
    <property type="entry name" value="EUKARYOTIC TRANSLATION INITIATION FACTOR 3 SUBUNIT C-RELATED"/>
    <property type="match status" value="1"/>
</dbReference>
<organism evidence="5 6">
    <name type="scientific">Coptis chinensis</name>
    <dbReference type="NCBI Taxonomy" id="261450"/>
    <lineage>
        <taxon>Eukaryota</taxon>
        <taxon>Viridiplantae</taxon>
        <taxon>Streptophyta</taxon>
        <taxon>Embryophyta</taxon>
        <taxon>Tracheophyta</taxon>
        <taxon>Spermatophyta</taxon>
        <taxon>Magnoliopsida</taxon>
        <taxon>Ranunculales</taxon>
        <taxon>Ranunculaceae</taxon>
        <taxon>Coptidoideae</taxon>
        <taxon>Coptis</taxon>
    </lineage>
</organism>
<evidence type="ECO:0000313" key="5">
    <source>
        <dbReference type="EMBL" id="KAF9622987.1"/>
    </source>
</evidence>
<name>A0A835MB02_9MAGN</name>
<reference evidence="5 6" key="1">
    <citation type="submission" date="2020-10" db="EMBL/GenBank/DDBJ databases">
        <title>The Coptis chinensis genome and diversification of protoberbering-type alkaloids.</title>
        <authorList>
            <person name="Wang B."/>
            <person name="Shu S."/>
            <person name="Song C."/>
            <person name="Liu Y."/>
        </authorList>
    </citation>
    <scope>NUCLEOTIDE SEQUENCE [LARGE SCALE GENOMIC DNA]</scope>
    <source>
        <strain evidence="5">HL-2020</strain>
        <tissue evidence="5">Leaf</tissue>
    </source>
</reference>
<dbReference type="GO" id="GO:0003743">
    <property type="term" value="F:translation initiation factor activity"/>
    <property type="evidence" value="ECO:0007669"/>
    <property type="project" value="UniProtKB-KW"/>
</dbReference>
<dbReference type="InterPro" id="IPR027516">
    <property type="entry name" value="EIF3C"/>
</dbReference>
<evidence type="ECO:0000256" key="1">
    <source>
        <dbReference type="ARBA" id="ARBA00022490"/>
    </source>
</evidence>
<keyword evidence="2" id="KW-0396">Initiation factor</keyword>
<feature type="domain" description="Eukaryotic translation initiation factor 3 subunit C N-terminal" evidence="4">
    <location>
        <begin position="1"/>
        <end position="86"/>
    </location>
</feature>
<dbReference type="AlphaFoldDB" id="A0A835MB02"/>
<evidence type="ECO:0000256" key="2">
    <source>
        <dbReference type="ARBA" id="ARBA00022540"/>
    </source>
</evidence>
<dbReference type="EMBL" id="JADFTS010000002">
    <property type="protein sequence ID" value="KAF9622987.1"/>
    <property type="molecule type" value="Genomic_DNA"/>
</dbReference>
<dbReference type="GO" id="GO:0031369">
    <property type="term" value="F:translation initiation factor binding"/>
    <property type="evidence" value="ECO:0007669"/>
    <property type="project" value="InterPro"/>
</dbReference>
<dbReference type="Proteomes" id="UP000631114">
    <property type="component" value="Unassembled WGS sequence"/>
</dbReference>
<dbReference type="GO" id="GO:0003723">
    <property type="term" value="F:RNA binding"/>
    <property type="evidence" value="ECO:0007669"/>
    <property type="project" value="InterPro"/>
</dbReference>
<dbReference type="OrthoDB" id="29647at2759"/>
<dbReference type="InterPro" id="IPR008905">
    <property type="entry name" value="EIF3C_N_dom"/>
</dbReference>
<keyword evidence="1" id="KW-0963">Cytoplasm</keyword>
<evidence type="ECO:0000313" key="6">
    <source>
        <dbReference type="Proteomes" id="UP000631114"/>
    </source>
</evidence>
<evidence type="ECO:0000259" key="4">
    <source>
        <dbReference type="Pfam" id="PF05470"/>
    </source>
</evidence>
<dbReference type="Pfam" id="PF05470">
    <property type="entry name" value="eIF-3c_N"/>
    <property type="match status" value="1"/>
</dbReference>
<keyword evidence="6" id="KW-1185">Reference proteome</keyword>
<accession>A0A835MB02</accession>